<organism evidence="2 3">
    <name type="scientific">Streptosporangium oxazolinicum</name>
    <dbReference type="NCBI Taxonomy" id="909287"/>
    <lineage>
        <taxon>Bacteria</taxon>
        <taxon>Bacillati</taxon>
        <taxon>Actinomycetota</taxon>
        <taxon>Actinomycetes</taxon>
        <taxon>Streptosporangiales</taxon>
        <taxon>Streptosporangiaceae</taxon>
        <taxon>Streptosporangium</taxon>
    </lineage>
</organism>
<dbReference type="EMBL" id="BAABAQ010000011">
    <property type="protein sequence ID" value="GAA4201409.1"/>
    <property type="molecule type" value="Genomic_DNA"/>
</dbReference>
<dbReference type="Proteomes" id="UP001501251">
    <property type="component" value="Unassembled WGS sequence"/>
</dbReference>
<accession>A0ABP8B9I3</accession>
<feature type="region of interest" description="Disordered" evidence="1">
    <location>
        <begin position="1"/>
        <end position="63"/>
    </location>
</feature>
<sequence>MIGRSASRGTGHPTIAPARRSKATAPGAAPPSLSGPHRARIGSASGPVKTRGTGGLPDGTLPP</sequence>
<evidence type="ECO:0000313" key="3">
    <source>
        <dbReference type="Proteomes" id="UP001501251"/>
    </source>
</evidence>
<evidence type="ECO:0000256" key="1">
    <source>
        <dbReference type="SAM" id="MobiDB-lite"/>
    </source>
</evidence>
<reference evidence="3" key="1">
    <citation type="journal article" date="2019" name="Int. J. Syst. Evol. Microbiol.">
        <title>The Global Catalogue of Microorganisms (GCM) 10K type strain sequencing project: providing services to taxonomists for standard genome sequencing and annotation.</title>
        <authorList>
            <consortium name="The Broad Institute Genomics Platform"/>
            <consortium name="The Broad Institute Genome Sequencing Center for Infectious Disease"/>
            <person name="Wu L."/>
            <person name="Ma J."/>
        </authorList>
    </citation>
    <scope>NUCLEOTIDE SEQUENCE [LARGE SCALE GENOMIC DNA]</scope>
    <source>
        <strain evidence="3">JCM 17388</strain>
    </source>
</reference>
<feature type="compositionally biased region" description="Low complexity" evidence="1">
    <location>
        <begin position="23"/>
        <end position="36"/>
    </location>
</feature>
<keyword evidence="3" id="KW-1185">Reference proteome</keyword>
<name>A0ABP8B9I3_9ACTN</name>
<proteinExistence type="predicted"/>
<comment type="caution">
    <text evidence="2">The sequence shown here is derived from an EMBL/GenBank/DDBJ whole genome shotgun (WGS) entry which is preliminary data.</text>
</comment>
<evidence type="ECO:0000313" key="2">
    <source>
        <dbReference type="EMBL" id="GAA4201409.1"/>
    </source>
</evidence>
<protein>
    <submittedName>
        <fullName evidence="2">Uncharacterized protein</fullName>
    </submittedName>
</protein>
<gene>
    <name evidence="2" type="ORF">GCM10022252_56060</name>
</gene>